<dbReference type="PROSITE" id="PS50105">
    <property type="entry name" value="SAM_DOMAIN"/>
    <property type="match status" value="1"/>
</dbReference>
<evidence type="ECO:0000313" key="3">
    <source>
        <dbReference type="EMBL" id="KAJ8321679.1"/>
    </source>
</evidence>
<proteinExistence type="predicted"/>
<dbReference type="SUPFAM" id="SSF47769">
    <property type="entry name" value="SAM/Pointed domain"/>
    <property type="match status" value="1"/>
</dbReference>
<evidence type="ECO:0000256" key="1">
    <source>
        <dbReference type="SAM" id="MobiDB-lite"/>
    </source>
</evidence>
<dbReference type="InterPro" id="IPR013761">
    <property type="entry name" value="SAM/pointed_sf"/>
</dbReference>
<feature type="region of interest" description="Disordered" evidence="1">
    <location>
        <begin position="162"/>
        <end position="243"/>
    </location>
</feature>
<feature type="compositionally biased region" description="Polar residues" evidence="1">
    <location>
        <begin position="349"/>
        <end position="367"/>
    </location>
</feature>
<feature type="compositionally biased region" description="Polar residues" evidence="1">
    <location>
        <begin position="219"/>
        <end position="234"/>
    </location>
</feature>
<organism evidence="3 4">
    <name type="scientific">Tegillarca granosa</name>
    <name type="common">Malaysian cockle</name>
    <name type="synonym">Anadara granosa</name>
    <dbReference type="NCBI Taxonomy" id="220873"/>
    <lineage>
        <taxon>Eukaryota</taxon>
        <taxon>Metazoa</taxon>
        <taxon>Spiralia</taxon>
        <taxon>Lophotrochozoa</taxon>
        <taxon>Mollusca</taxon>
        <taxon>Bivalvia</taxon>
        <taxon>Autobranchia</taxon>
        <taxon>Pteriomorphia</taxon>
        <taxon>Arcoida</taxon>
        <taxon>Arcoidea</taxon>
        <taxon>Arcidae</taxon>
        <taxon>Tegillarca</taxon>
    </lineage>
</organism>
<evidence type="ECO:0000259" key="2">
    <source>
        <dbReference type="PROSITE" id="PS50105"/>
    </source>
</evidence>
<feature type="compositionally biased region" description="Polar residues" evidence="1">
    <location>
        <begin position="165"/>
        <end position="177"/>
    </location>
</feature>
<dbReference type="Proteomes" id="UP001217089">
    <property type="component" value="Unassembled WGS sequence"/>
</dbReference>
<feature type="compositionally biased region" description="Polar residues" evidence="1">
    <location>
        <begin position="190"/>
        <end position="206"/>
    </location>
</feature>
<feature type="region of interest" description="Disordered" evidence="1">
    <location>
        <begin position="260"/>
        <end position="378"/>
    </location>
</feature>
<gene>
    <name evidence="3" type="ORF">KUTeg_000150</name>
</gene>
<dbReference type="InterPro" id="IPR001660">
    <property type="entry name" value="SAM"/>
</dbReference>
<comment type="caution">
    <text evidence="3">The sequence shown here is derived from an EMBL/GenBank/DDBJ whole genome shotgun (WGS) entry which is preliminary data.</text>
</comment>
<keyword evidence="4" id="KW-1185">Reference proteome</keyword>
<dbReference type="EMBL" id="JARBDR010000018">
    <property type="protein sequence ID" value="KAJ8321679.1"/>
    <property type="molecule type" value="Genomic_DNA"/>
</dbReference>
<sequence>MSKFDQQPCFKMVDNNESFAKKDEFLSEILKKYEKSFPVTVEFSDKNDHKLMIGSELRSTSYFPQLSLVETYEDIYLLGNPISEDIAVYRKSTGTNYALTSPCEYYNIGDVDTSTMKTDFKNSTQPNDQSLNVSSYSCIYESVPQLSTFKPVNPPNVQPRIKVLPSQNDGSHVSTEINIPPKRPPPVLPETTSSQEDGNHVFTETNIPHKRPPPILPKTTPSQEDGSHVFTETNIPPKRPPPILPKTTPFQEDGGHVFTETNIPSKRPPPVLPKTTPSQEDGSHVFTETIIPSKRPPPILPKTTPSQEDGSHDFAETNIPPKRPPPVLPKTTTSQIYVPEDQSLKENQRNTTETTRPQPQMLQNTEDNNSETDKVTPSVKTVKAMFEQTDAGKKVVMPKKKDVPSVATTRRSKLSLSDEDYGLRYNILSSKIIRIHTYSLQKRVVCEVLEAKSKDLSLTDIIDTYELPVRVQFTKADNGVVIPVDSREISTKLFNKLELKEVYEEVYLLGNPITFDIAIYSATRFDNENTEQYTFRYPTEYYTIGDVQTPNVVRQDPRASGLYEDLVPPQQRKDPVCLYEPVSFIKRLSVLNEEKSHTPPVPLKPDSMEDTQTVALPVPRRIAPNKTNTEKNDETLLQTSVDLSTTENNLLLKPPVVDRSNKPILSNKSLNLKEFEFEYNTDQLSVKEFYKLYKNDLPKLAMTLHIQKCLIQKRVIAEVLGHPTEICLKGQKLSIPVDIEYGKDLSLREIVKKHLPVEVKFPKSDKNRTLTIGSDHRSCLYGKVVCVPAHLPNMKLCIITGIKGKSNDEWKSYLSDMQDSVEQKVNFTSCSGNKDIAIYDSNEIKIDSEFPFVSPNIYTDLEQLLQGKIENSPVEQISCNVYDEIPADKVKDTASLKRPASVIKNPTQLSRPPKTPEIDTIPSNMPTFPLPKPSNSCKKAVLLPTPPVGAKPPVPLPVRSRKGTFNVTQYSINDISSCLHQLKLDKYIKRFADGRVDGVILAELDLECLQQDFKLKKHQAIKLLNFKEHGHIPRMERSEQTLSEQLESSDGRIDVESLTVSDICDSLHILNLGRHC</sequence>
<accession>A0ABQ9FWQ7</accession>
<dbReference type="Gene3D" id="1.10.150.50">
    <property type="entry name" value="Transcription Factor, Ets-1"/>
    <property type="match status" value="1"/>
</dbReference>
<reference evidence="3 4" key="1">
    <citation type="submission" date="2022-12" db="EMBL/GenBank/DDBJ databases">
        <title>Chromosome-level genome of Tegillarca granosa.</title>
        <authorList>
            <person name="Kim J."/>
        </authorList>
    </citation>
    <scope>NUCLEOTIDE SEQUENCE [LARGE SCALE GENOMIC DNA]</scope>
    <source>
        <strain evidence="3">Teg-2019</strain>
        <tissue evidence="3">Adductor muscle</tissue>
    </source>
</reference>
<evidence type="ECO:0000313" key="4">
    <source>
        <dbReference type="Proteomes" id="UP001217089"/>
    </source>
</evidence>
<name>A0ABQ9FWQ7_TEGGR</name>
<feature type="domain" description="SAM" evidence="2">
    <location>
        <begin position="970"/>
        <end position="1045"/>
    </location>
</feature>
<protein>
    <recommendedName>
        <fullName evidence="2">SAM domain-containing protein</fullName>
    </recommendedName>
</protein>